<evidence type="ECO:0000256" key="1">
    <source>
        <dbReference type="SAM" id="Coils"/>
    </source>
</evidence>
<dbReference type="EnsemblProtists" id="EOD19034">
    <property type="protein sequence ID" value="EOD19034"/>
    <property type="gene ID" value="EMIHUDRAFT_445031"/>
</dbReference>
<accession>A0A0D3J699</accession>
<feature type="coiled-coil region" evidence="1">
    <location>
        <begin position="16"/>
        <end position="92"/>
    </location>
</feature>
<evidence type="ECO:0000313" key="4">
    <source>
        <dbReference type="Proteomes" id="UP000013827"/>
    </source>
</evidence>
<dbReference type="KEGG" id="ehx:EMIHUDRAFT_445031"/>
<dbReference type="GeneID" id="17264572"/>
<dbReference type="PaxDb" id="2903-EOD19034"/>
<evidence type="ECO:0000256" key="2">
    <source>
        <dbReference type="SAM" id="MobiDB-lite"/>
    </source>
</evidence>
<organism evidence="3 4">
    <name type="scientific">Emiliania huxleyi (strain CCMP1516)</name>
    <dbReference type="NCBI Taxonomy" id="280463"/>
    <lineage>
        <taxon>Eukaryota</taxon>
        <taxon>Haptista</taxon>
        <taxon>Haptophyta</taxon>
        <taxon>Prymnesiophyceae</taxon>
        <taxon>Isochrysidales</taxon>
        <taxon>Noelaerhabdaceae</taxon>
        <taxon>Emiliania</taxon>
    </lineage>
</organism>
<name>A0A0D3J699_EMIH1</name>
<dbReference type="Proteomes" id="UP000013827">
    <property type="component" value="Unassembled WGS sequence"/>
</dbReference>
<evidence type="ECO:0008006" key="5">
    <source>
        <dbReference type="Google" id="ProtNLM"/>
    </source>
</evidence>
<dbReference type="HOGENOM" id="CLU_777140_0_0_1"/>
<feature type="region of interest" description="Disordered" evidence="2">
    <location>
        <begin position="333"/>
        <end position="357"/>
    </location>
</feature>
<dbReference type="AlphaFoldDB" id="A0A0D3J699"/>
<reference evidence="3" key="2">
    <citation type="submission" date="2024-10" db="UniProtKB">
        <authorList>
            <consortium name="EnsemblProtists"/>
        </authorList>
    </citation>
    <scope>IDENTIFICATION</scope>
</reference>
<feature type="coiled-coil region" evidence="1">
    <location>
        <begin position="118"/>
        <end position="180"/>
    </location>
</feature>
<reference evidence="4" key="1">
    <citation type="journal article" date="2013" name="Nature">
        <title>Pan genome of the phytoplankton Emiliania underpins its global distribution.</title>
        <authorList>
            <person name="Read B.A."/>
            <person name="Kegel J."/>
            <person name="Klute M.J."/>
            <person name="Kuo A."/>
            <person name="Lefebvre S.C."/>
            <person name="Maumus F."/>
            <person name="Mayer C."/>
            <person name="Miller J."/>
            <person name="Monier A."/>
            <person name="Salamov A."/>
            <person name="Young J."/>
            <person name="Aguilar M."/>
            <person name="Claverie J.M."/>
            <person name="Frickenhaus S."/>
            <person name="Gonzalez K."/>
            <person name="Herman E.K."/>
            <person name="Lin Y.C."/>
            <person name="Napier J."/>
            <person name="Ogata H."/>
            <person name="Sarno A.F."/>
            <person name="Shmutz J."/>
            <person name="Schroeder D."/>
            <person name="de Vargas C."/>
            <person name="Verret F."/>
            <person name="von Dassow P."/>
            <person name="Valentin K."/>
            <person name="Van de Peer Y."/>
            <person name="Wheeler G."/>
            <person name="Dacks J.B."/>
            <person name="Delwiche C.F."/>
            <person name="Dyhrman S.T."/>
            <person name="Glockner G."/>
            <person name="John U."/>
            <person name="Richards T."/>
            <person name="Worden A.Z."/>
            <person name="Zhang X."/>
            <person name="Grigoriev I.V."/>
            <person name="Allen A.E."/>
            <person name="Bidle K."/>
            <person name="Borodovsky M."/>
            <person name="Bowler C."/>
            <person name="Brownlee C."/>
            <person name="Cock J.M."/>
            <person name="Elias M."/>
            <person name="Gladyshev V.N."/>
            <person name="Groth M."/>
            <person name="Guda C."/>
            <person name="Hadaegh A."/>
            <person name="Iglesias-Rodriguez M.D."/>
            <person name="Jenkins J."/>
            <person name="Jones B.M."/>
            <person name="Lawson T."/>
            <person name="Leese F."/>
            <person name="Lindquist E."/>
            <person name="Lobanov A."/>
            <person name="Lomsadze A."/>
            <person name="Malik S.B."/>
            <person name="Marsh M.E."/>
            <person name="Mackinder L."/>
            <person name="Mock T."/>
            <person name="Mueller-Roeber B."/>
            <person name="Pagarete A."/>
            <person name="Parker M."/>
            <person name="Probert I."/>
            <person name="Quesneville H."/>
            <person name="Raines C."/>
            <person name="Rensing S.A."/>
            <person name="Riano-Pachon D.M."/>
            <person name="Richier S."/>
            <person name="Rokitta S."/>
            <person name="Shiraiwa Y."/>
            <person name="Soanes D.M."/>
            <person name="van der Giezen M."/>
            <person name="Wahlund T.M."/>
            <person name="Williams B."/>
            <person name="Wilson W."/>
            <person name="Wolfe G."/>
            <person name="Wurch L.L."/>
        </authorList>
    </citation>
    <scope>NUCLEOTIDE SEQUENCE</scope>
</reference>
<feature type="coiled-coil region" evidence="1">
    <location>
        <begin position="223"/>
        <end position="266"/>
    </location>
</feature>
<dbReference type="RefSeq" id="XP_005771463.1">
    <property type="nucleotide sequence ID" value="XM_005771406.1"/>
</dbReference>
<evidence type="ECO:0000313" key="3">
    <source>
        <dbReference type="EnsemblProtists" id="EOD19034"/>
    </source>
</evidence>
<proteinExistence type="predicted"/>
<keyword evidence="1" id="KW-0175">Coiled coil</keyword>
<keyword evidence="4" id="KW-1185">Reference proteome</keyword>
<protein>
    <recommendedName>
        <fullName evidence="5">Cilia- and flagella-associated protein 157</fullName>
    </recommendedName>
</protein>
<feature type="compositionally biased region" description="Basic and acidic residues" evidence="2">
    <location>
        <begin position="339"/>
        <end position="357"/>
    </location>
</feature>
<sequence>MCKGVMPSPLRTYPDYRSLRDENAFLRGRVKELDLQHKDAEVELQEGREARVALAGKAAADAQTAHISMCELQEERAQHRECAQRLRDERLETARLQSEIAELRIISCRLAHERLSQAASAQQEAVVLRVSLAEAEEESCRWRTEAEALGASLAAARAELEELRTTAAELTAASEGLRGELAVATDSLQAVRRDEASLHVTLGEQARLLASAAETREAMGAQLQREVAEVDASKERAAAAEATSLAERSARAMAEAEARAATLLQQEQLVAIRSRCSWLEGKLAEADAATRRAIARERRCEVESSEMALRMGLFQRLVTTDAKRAPLPVGVRKAPFRAESARKGAWERQQRLEQAAR</sequence>